<dbReference type="Proteomes" id="UP000694421">
    <property type="component" value="Unplaced"/>
</dbReference>
<keyword evidence="4" id="KW-0963">Cytoplasm</keyword>
<protein>
    <submittedName>
        <fullName evidence="7">Fatty acid binding protein 6</fullName>
    </submittedName>
</protein>
<dbReference type="Ensembl" id="ENSSMRT00000006194.1">
    <property type="protein sequence ID" value="ENSSMRP00000005262.1"/>
    <property type="gene ID" value="ENSSMRG00000004297.1"/>
</dbReference>
<dbReference type="PANTHER" id="PTHR11955">
    <property type="entry name" value="FATTY ACID BINDING PROTEIN"/>
    <property type="match status" value="1"/>
</dbReference>
<reference evidence="7" key="1">
    <citation type="submission" date="2025-08" db="UniProtKB">
        <authorList>
            <consortium name="Ensembl"/>
        </authorList>
    </citation>
    <scope>IDENTIFICATION</scope>
</reference>
<comment type="subcellular location">
    <subcellularLocation>
        <location evidence="1">Cytoplasm</location>
    </subcellularLocation>
</comment>
<dbReference type="OMA" id="EMETVGN"/>
<dbReference type="InterPro" id="IPR012674">
    <property type="entry name" value="Calycin"/>
</dbReference>
<keyword evidence="8" id="KW-1185">Reference proteome</keyword>
<dbReference type="InterPro" id="IPR031259">
    <property type="entry name" value="ILBP"/>
</dbReference>
<dbReference type="FunFam" id="2.40.128.20:FF:000006">
    <property type="entry name" value="Fatty acid-binding protein, liver"/>
    <property type="match status" value="1"/>
</dbReference>
<evidence type="ECO:0000256" key="5">
    <source>
        <dbReference type="ARBA" id="ARBA00023121"/>
    </source>
</evidence>
<evidence type="ECO:0000256" key="1">
    <source>
        <dbReference type="ARBA" id="ARBA00004496"/>
    </source>
</evidence>
<feature type="domain" description="Cytosolic fatty-acid binding proteins" evidence="6">
    <location>
        <begin position="5"/>
        <end position="22"/>
    </location>
</feature>
<evidence type="ECO:0000313" key="8">
    <source>
        <dbReference type="Proteomes" id="UP000694421"/>
    </source>
</evidence>
<keyword evidence="5" id="KW-0446">Lipid-binding</keyword>
<accession>A0A8D0B4K2</accession>
<sequence length="128" mass="14306">MSFSGKYEVESEENYDNFMKRIGLPADAIEKGRHFKIVNEVTQNGDEFTWSQIYPGGKSITNKFVIGKESEMELVDSKKIKATMKMEGGKLVGAFPNFHYTAEIAGGKLVETSTVGDVTFKRISKRLA</sequence>
<keyword evidence="3" id="KW-0813">Transport</keyword>
<dbReference type="SUPFAM" id="SSF50814">
    <property type="entry name" value="Lipocalins"/>
    <property type="match status" value="1"/>
</dbReference>
<organism evidence="7 8">
    <name type="scientific">Salvator merianae</name>
    <name type="common">Argentine black and white tegu</name>
    <name type="synonym">Tupinambis merianae</name>
    <dbReference type="NCBI Taxonomy" id="96440"/>
    <lineage>
        <taxon>Eukaryota</taxon>
        <taxon>Metazoa</taxon>
        <taxon>Chordata</taxon>
        <taxon>Craniata</taxon>
        <taxon>Vertebrata</taxon>
        <taxon>Euteleostomi</taxon>
        <taxon>Lepidosauria</taxon>
        <taxon>Squamata</taxon>
        <taxon>Bifurcata</taxon>
        <taxon>Unidentata</taxon>
        <taxon>Episquamata</taxon>
        <taxon>Laterata</taxon>
        <taxon>Teiioidea</taxon>
        <taxon>Teiidae</taxon>
        <taxon>Salvator</taxon>
    </lineage>
</organism>
<dbReference type="GO" id="GO:0005737">
    <property type="term" value="C:cytoplasm"/>
    <property type="evidence" value="ECO:0007669"/>
    <property type="project" value="UniProtKB-SubCell"/>
</dbReference>
<evidence type="ECO:0000313" key="7">
    <source>
        <dbReference type="Ensembl" id="ENSSMRP00000005262.1"/>
    </source>
</evidence>
<evidence type="ECO:0000259" key="6">
    <source>
        <dbReference type="PROSITE" id="PS00214"/>
    </source>
</evidence>
<evidence type="ECO:0000256" key="2">
    <source>
        <dbReference type="ARBA" id="ARBA00008390"/>
    </source>
</evidence>
<dbReference type="PROSITE" id="PS00214">
    <property type="entry name" value="FABP"/>
    <property type="match status" value="1"/>
</dbReference>
<proteinExistence type="inferred from homology"/>
<evidence type="ECO:0000256" key="4">
    <source>
        <dbReference type="ARBA" id="ARBA00022490"/>
    </source>
</evidence>
<evidence type="ECO:0000256" key="3">
    <source>
        <dbReference type="ARBA" id="ARBA00022448"/>
    </source>
</evidence>
<comment type="similarity">
    <text evidence="2">Belongs to the calycin superfamily. Fatty-acid binding protein (FABP) family.</text>
</comment>
<dbReference type="AlphaFoldDB" id="A0A8D0B4K2"/>
<dbReference type="GeneTree" id="ENSGT00940000157139"/>
<dbReference type="GO" id="GO:0008289">
    <property type="term" value="F:lipid binding"/>
    <property type="evidence" value="ECO:0007669"/>
    <property type="project" value="UniProtKB-KW"/>
</dbReference>
<dbReference type="InterPro" id="IPR000463">
    <property type="entry name" value="Fatty_acid-bd"/>
</dbReference>
<reference evidence="7" key="2">
    <citation type="submission" date="2025-09" db="UniProtKB">
        <authorList>
            <consortium name="Ensembl"/>
        </authorList>
    </citation>
    <scope>IDENTIFICATION</scope>
</reference>
<name>A0A8D0B4K2_SALMN</name>
<dbReference type="PRINTS" id="PR00178">
    <property type="entry name" value="FATTYACIDBP"/>
</dbReference>
<dbReference type="Gene3D" id="2.40.128.20">
    <property type="match status" value="1"/>
</dbReference>
<dbReference type="Pfam" id="PF14651">
    <property type="entry name" value="Lipocalin_7"/>
    <property type="match status" value="1"/>
</dbReference>